<keyword evidence="4" id="KW-1185">Reference proteome</keyword>
<reference evidence="3 4" key="1">
    <citation type="submission" date="2019-05" db="EMBL/GenBank/DDBJ databases">
        <title>The compact genome of Giardia muris reveals important steps in the evolution of intestinal protozoan parasites.</title>
        <authorList>
            <person name="Xu F."/>
            <person name="Jimenez-Gonzalez A."/>
            <person name="Einarsson E."/>
            <person name="Astvaldsson A."/>
            <person name="Peirasmaki D."/>
            <person name="Eckmann L."/>
            <person name="Andersson J.O."/>
            <person name="Svard S.G."/>
            <person name="Jerlstrom-Hultqvist J."/>
        </authorList>
    </citation>
    <scope>NUCLEOTIDE SEQUENCE [LARGE SCALE GENOMIC DNA]</scope>
    <source>
        <strain evidence="3 4">Roberts-Thomson</strain>
    </source>
</reference>
<proteinExistence type="predicted"/>
<name>A0A4Z1T6P2_GIAMU</name>
<comment type="caution">
    <text evidence="3">The sequence shown here is derived from an EMBL/GenBank/DDBJ whole genome shotgun (WGS) entry which is preliminary data.</text>
</comment>
<evidence type="ECO:0000256" key="2">
    <source>
        <dbReference type="ARBA" id="ARBA00022737"/>
    </source>
</evidence>
<dbReference type="InterPro" id="IPR032675">
    <property type="entry name" value="LRR_dom_sf"/>
</dbReference>
<dbReference type="AlphaFoldDB" id="A0A4Z1T6P2"/>
<evidence type="ECO:0000256" key="1">
    <source>
        <dbReference type="ARBA" id="ARBA00022614"/>
    </source>
</evidence>
<keyword evidence="2" id="KW-0677">Repeat</keyword>
<dbReference type="PANTHER" id="PTHR18849">
    <property type="entry name" value="LEUCINE RICH REPEAT PROTEIN"/>
    <property type="match status" value="1"/>
</dbReference>
<gene>
    <name evidence="3" type="ORF">GMRT_14361</name>
</gene>
<sequence length="173" mass="19466">MISTPRLRPEDILVMNIVGGRRSASLRNRGLRELKGLSLPTICDALDLSQNELKVWPNLSSQSCAYAKYVRVLYLAFNKLESFEKPLSTVFPYIQSLSLRGNQLSDVQGLLYGLRGLPLLHLDIGINPIWPTNIEEQDVLIRLLLSSCKTLQTVTGRRITLNMRRGGSQSSKR</sequence>
<keyword evidence="1" id="KW-0433">Leucine-rich repeat</keyword>
<dbReference type="OrthoDB" id="2013775at2759"/>
<dbReference type="EMBL" id="VDLU01000002">
    <property type="protein sequence ID" value="TNJ28209.1"/>
    <property type="molecule type" value="Genomic_DNA"/>
</dbReference>
<dbReference type="Proteomes" id="UP000315496">
    <property type="component" value="Chromosome 2"/>
</dbReference>
<dbReference type="VEuPathDB" id="GiardiaDB:GMRT_14361"/>
<dbReference type="SUPFAM" id="SSF52058">
    <property type="entry name" value="L domain-like"/>
    <property type="match status" value="1"/>
</dbReference>
<dbReference type="Gene3D" id="3.80.10.10">
    <property type="entry name" value="Ribonuclease Inhibitor"/>
    <property type="match status" value="1"/>
</dbReference>
<evidence type="ECO:0000313" key="4">
    <source>
        <dbReference type="Proteomes" id="UP000315496"/>
    </source>
</evidence>
<dbReference type="PANTHER" id="PTHR18849:SF0">
    <property type="entry name" value="CILIA- AND FLAGELLA-ASSOCIATED PROTEIN 410-RELATED"/>
    <property type="match status" value="1"/>
</dbReference>
<accession>A0A4Z1T6P2</accession>
<protein>
    <submittedName>
        <fullName evidence="3">Leucine-rich repeat protein</fullName>
    </submittedName>
</protein>
<evidence type="ECO:0000313" key="3">
    <source>
        <dbReference type="EMBL" id="TNJ28209.1"/>
    </source>
</evidence>
<organism evidence="3 4">
    <name type="scientific">Giardia muris</name>
    <dbReference type="NCBI Taxonomy" id="5742"/>
    <lineage>
        <taxon>Eukaryota</taxon>
        <taxon>Metamonada</taxon>
        <taxon>Diplomonadida</taxon>
        <taxon>Hexamitidae</taxon>
        <taxon>Giardiinae</taxon>
        <taxon>Giardia</taxon>
    </lineage>
</organism>